<organism evidence="1 2">
    <name type="scientific">secondary endosymbiont of Ctenarytaina eucalypti</name>
    <dbReference type="NCBI Taxonomy" id="1199245"/>
    <lineage>
        <taxon>Bacteria</taxon>
        <taxon>Pseudomonadati</taxon>
        <taxon>Pseudomonadota</taxon>
        <taxon>Gammaproteobacteria</taxon>
        <taxon>Enterobacterales</taxon>
        <taxon>Enterobacteriaceae</taxon>
        <taxon>aphid secondary symbionts</taxon>
    </lineage>
</organism>
<reference evidence="1 2" key="1">
    <citation type="journal article" date="2012" name="Mol. Biol. Evol.">
        <title>Genome reduction and co-evolution between the primary and secondary bacterial symbionts of psyllids.</title>
        <authorList>
            <person name="Sloan D.B."/>
            <person name="Moran N.A."/>
        </authorList>
    </citation>
    <scope>NUCLEOTIDE SEQUENCE [LARGE SCALE GENOMIC DNA]</scope>
    <source>
        <strain evidence="1">Ceuc_S</strain>
    </source>
</reference>
<proteinExistence type="predicted"/>
<dbReference type="KEGG" id="sect:A359_07210"/>
<dbReference type="EMBL" id="CP003546">
    <property type="protein sequence ID" value="AFP85095.1"/>
    <property type="molecule type" value="Genomic_DNA"/>
</dbReference>
<sequence length="51" mass="6046">MSDLIKLWPWVNLKISCKNQKGLCQKYICHIFPHNQREGLDATMSIHMLYV</sequence>
<keyword evidence="2" id="KW-1185">Reference proteome</keyword>
<gene>
    <name evidence="1" type="ORF">A359_07210</name>
</gene>
<evidence type="ECO:0000313" key="2">
    <source>
        <dbReference type="Proteomes" id="UP000003936"/>
    </source>
</evidence>
<protein>
    <submittedName>
        <fullName evidence="1">Uncharacterized protein</fullName>
    </submittedName>
</protein>
<dbReference type="HOGENOM" id="CLU_3103690_0_0_6"/>
<name>J3TXU2_9ENTR</name>
<dbReference type="Proteomes" id="UP000003936">
    <property type="component" value="Chromosome"/>
</dbReference>
<accession>J3TXU2</accession>
<dbReference type="AlphaFoldDB" id="J3TXU2"/>
<evidence type="ECO:0000313" key="1">
    <source>
        <dbReference type="EMBL" id="AFP85095.1"/>
    </source>
</evidence>